<dbReference type="PROSITE" id="PS50172">
    <property type="entry name" value="BRCT"/>
    <property type="match status" value="1"/>
</dbReference>
<dbReference type="InterPro" id="IPR013839">
    <property type="entry name" value="DNAligase_adenylation"/>
</dbReference>
<comment type="cofactor">
    <cofactor evidence="15">
        <name>Mg(2+)</name>
        <dbReference type="ChEBI" id="CHEBI:18420"/>
    </cofactor>
    <cofactor evidence="15">
        <name>Mn(2+)</name>
        <dbReference type="ChEBI" id="CHEBI:29035"/>
    </cofactor>
</comment>
<feature type="binding site" evidence="15">
    <location>
        <begin position="94"/>
        <end position="95"/>
    </location>
    <ligand>
        <name>NAD(+)</name>
        <dbReference type="ChEBI" id="CHEBI:57540"/>
    </ligand>
</feature>
<evidence type="ECO:0000256" key="10">
    <source>
        <dbReference type="ARBA" id="ARBA00023027"/>
    </source>
</evidence>
<dbReference type="InterPro" id="IPR004149">
    <property type="entry name" value="Znf_DNAligase_C4"/>
</dbReference>
<evidence type="ECO:0000256" key="5">
    <source>
        <dbReference type="ARBA" id="ARBA00022705"/>
    </source>
</evidence>
<dbReference type="InterPro" id="IPR003583">
    <property type="entry name" value="Hlx-hairpin-Hlx_DNA-bd_motif"/>
</dbReference>
<dbReference type="CDD" id="cd17748">
    <property type="entry name" value="BRCT_DNA_ligase_like"/>
    <property type="match status" value="1"/>
</dbReference>
<feature type="binding site" evidence="15">
    <location>
        <position position="447"/>
    </location>
    <ligand>
        <name>Zn(2+)</name>
        <dbReference type="ChEBI" id="CHEBI:29105"/>
    </ligand>
</feature>
<feature type="binding site" evidence="15">
    <location>
        <position position="468"/>
    </location>
    <ligand>
        <name>Zn(2+)</name>
        <dbReference type="ChEBI" id="CHEBI:29105"/>
    </ligand>
</feature>
<dbReference type="Pfam" id="PF03119">
    <property type="entry name" value="DNA_ligase_ZBD"/>
    <property type="match status" value="1"/>
</dbReference>
<evidence type="ECO:0000256" key="12">
    <source>
        <dbReference type="ARBA" id="ARBA00023211"/>
    </source>
</evidence>
<keyword evidence="10 15" id="KW-0520">NAD</keyword>
<keyword evidence="4 15" id="KW-0436">Ligase</keyword>
<dbReference type="SUPFAM" id="SSF56091">
    <property type="entry name" value="DNA ligase/mRNA capping enzyme, catalytic domain"/>
    <property type="match status" value="1"/>
</dbReference>
<dbReference type="EMBL" id="CATZAZ010000009">
    <property type="protein sequence ID" value="CAJ0802037.1"/>
    <property type="molecule type" value="Genomic_DNA"/>
</dbReference>
<dbReference type="RefSeq" id="WP_012435447.1">
    <property type="nucleotide sequence ID" value="NZ_CATWDO010000002.1"/>
</dbReference>
<dbReference type="InterPro" id="IPR018239">
    <property type="entry name" value="DNA_ligase_AS"/>
</dbReference>
<evidence type="ECO:0000313" key="21">
    <source>
        <dbReference type="Proteomes" id="UP001189773"/>
    </source>
</evidence>
<dbReference type="SUPFAM" id="SSF50249">
    <property type="entry name" value="Nucleic acid-binding proteins"/>
    <property type="match status" value="1"/>
</dbReference>
<comment type="caution">
    <text evidence="19">The sequence shown here is derived from an EMBL/GenBank/DDBJ whole genome shotgun (WGS) entry which is preliminary data.</text>
</comment>
<dbReference type="SMART" id="SM00292">
    <property type="entry name" value="BRCT"/>
    <property type="match status" value="1"/>
</dbReference>
<dbReference type="CDD" id="cd00114">
    <property type="entry name" value="LIGANc"/>
    <property type="match status" value="1"/>
</dbReference>
<feature type="binding site" evidence="15">
    <location>
        <position position="154"/>
    </location>
    <ligand>
        <name>NAD(+)</name>
        <dbReference type="ChEBI" id="CHEBI:57540"/>
    </ligand>
</feature>
<keyword evidence="21" id="KW-1185">Reference proteome</keyword>
<dbReference type="SMART" id="SM00278">
    <property type="entry name" value="HhH1"/>
    <property type="match status" value="3"/>
</dbReference>
<dbReference type="FunFam" id="3.40.50.10190:FF:000054">
    <property type="entry name" value="DNA ligase"/>
    <property type="match status" value="1"/>
</dbReference>
<feature type="binding site" evidence="15">
    <location>
        <position position="131"/>
    </location>
    <ligand>
        <name>NAD(+)</name>
        <dbReference type="ChEBI" id="CHEBI:57540"/>
    </ligand>
</feature>
<gene>
    <name evidence="15 19" type="primary">ligA</name>
    <name evidence="18" type="ORF">LMG18095_01252</name>
    <name evidence="19" type="ORF">R77560_03687</name>
</gene>
<comment type="catalytic activity">
    <reaction evidence="13 15 16">
        <text>NAD(+) + (deoxyribonucleotide)n-3'-hydroxyl + 5'-phospho-(deoxyribonucleotide)m = (deoxyribonucleotide)n+m + AMP + beta-nicotinamide D-nucleotide.</text>
        <dbReference type="EC" id="6.5.1.2"/>
    </reaction>
</comment>
<dbReference type="InterPro" id="IPR012340">
    <property type="entry name" value="NA-bd_OB-fold"/>
</dbReference>
<evidence type="ECO:0000256" key="1">
    <source>
        <dbReference type="ARBA" id="ARBA00004067"/>
    </source>
</evidence>
<keyword evidence="9 15" id="KW-0460">Magnesium</keyword>
<dbReference type="PANTHER" id="PTHR23389:SF9">
    <property type="entry name" value="DNA LIGASE"/>
    <property type="match status" value="1"/>
</dbReference>
<evidence type="ECO:0000313" key="18">
    <source>
        <dbReference type="EMBL" id="CAJ0784931.1"/>
    </source>
</evidence>
<dbReference type="PIRSF" id="PIRSF001604">
    <property type="entry name" value="LigA"/>
    <property type="match status" value="1"/>
</dbReference>
<evidence type="ECO:0000256" key="7">
    <source>
        <dbReference type="ARBA" id="ARBA00022763"/>
    </source>
</evidence>
<proteinExistence type="inferred from homology"/>
<dbReference type="GO" id="GO:0003911">
    <property type="term" value="F:DNA ligase (NAD+) activity"/>
    <property type="evidence" value="ECO:0007669"/>
    <property type="project" value="UniProtKB-UniRule"/>
</dbReference>
<dbReference type="InterPro" id="IPR004150">
    <property type="entry name" value="NAD_DNA_ligase_OB"/>
</dbReference>
<evidence type="ECO:0000256" key="3">
    <source>
        <dbReference type="ARBA" id="ARBA00013308"/>
    </source>
</evidence>
<reference evidence="19 21" key="1">
    <citation type="submission" date="2023-07" db="EMBL/GenBank/DDBJ databases">
        <authorList>
            <person name="Peeters C."/>
        </authorList>
    </citation>
    <scope>NUCLEOTIDE SEQUENCE</scope>
    <source>
        <strain evidence="18 21">LMG 18095</strain>
        <strain evidence="19">R-77560</strain>
    </source>
</reference>
<accession>A0AAD2F533</accession>
<evidence type="ECO:0000256" key="6">
    <source>
        <dbReference type="ARBA" id="ARBA00022723"/>
    </source>
</evidence>
<dbReference type="SMR" id="A0AAD2F533"/>
<dbReference type="NCBIfam" id="NF005932">
    <property type="entry name" value="PRK07956.1"/>
    <property type="match status" value="1"/>
</dbReference>
<dbReference type="NCBIfam" id="TIGR00575">
    <property type="entry name" value="dnlj"/>
    <property type="match status" value="1"/>
</dbReference>
<dbReference type="GO" id="GO:0006281">
    <property type="term" value="P:DNA repair"/>
    <property type="evidence" value="ECO:0007669"/>
    <property type="project" value="UniProtKB-KW"/>
</dbReference>
<organism evidence="19 20">
    <name type="scientific">Ralstonia thomasii</name>
    <dbReference type="NCBI Taxonomy" id="3058596"/>
    <lineage>
        <taxon>Bacteria</taxon>
        <taxon>Pseudomonadati</taxon>
        <taxon>Pseudomonadota</taxon>
        <taxon>Betaproteobacteria</taxon>
        <taxon>Burkholderiales</taxon>
        <taxon>Burkholderiaceae</taxon>
        <taxon>Ralstonia</taxon>
    </lineage>
</organism>
<evidence type="ECO:0000256" key="2">
    <source>
        <dbReference type="ARBA" id="ARBA00012722"/>
    </source>
</evidence>
<dbReference type="InterPro" id="IPR041663">
    <property type="entry name" value="DisA/LigA_HHH"/>
</dbReference>
<comment type="caution">
    <text evidence="15">Lacks conserved residue(s) required for the propagation of feature annotation.</text>
</comment>
<keyword evidence="8 15" id="KW-0862">Zinc</keyword>
<dbReference type="Gene3D" id="1.10.287.610">
    <property type="entry name" value="Helix hairpin bin"/>
    <property type="match status" value="1"/>
</dbReference>
<feature type="binding site" evidence="15">
    <location>
        <position position="311"/>
    </location>
    <ligand>
        <name>NAD(+)</name>
        <dbReference type="ChEBI" id="CHEBI:57540"/>
    </ligand>
</feature>
<feature type="binding site" evidence="15">
    <location>
        <position position="335"/>
    </location>
    <ligand>
        <name>NAD(+)</name>
        <dbReference type="ChEBI" id="CHEBI:57540"/>
    </ligand>
</feature>
<dbReference type="PROSITE" id="PS01056">
    <property type="entry name" value="DNA_LIGASE_N2"/>
    <property type="match status" value="1"/>
</dbReference>
<dbReference type="HAMAP" id="MF_01588">
    <property type="entry name" value="DNA_ligase_A"/>
    <property type="match status" value="1"/>
</dbReference>
<evidence type="ECO:0000313" key="19">
    <source>
        <dbReference type="EMBL" id="CAJ0802037.1"/>
    </source>
</evidence>
<sequence>MSKTEEPASGPPSKDRPEARAAWLRAELNRYAHEYYVLDQPSVPDVEYDRLYRELEALETEHPELKTPDSPTLRVGGAVLPEFAAVRHVIPMLSIRTETDTTANGARAFDASVRRELGLDDTDPPVEYAAELKFDGLAINLRYERGYLVQAATRGDGTTGEDVTQNIRTIRQIPLGLSPVDGHVPDVLEVRGEVYMRRDDFEKLNARQRERGDKTFVNPRNTAAGAVRQLDPKMAAERPLSFFAYGLGEVAGWKGMPGTHSSMLDVLQAFGFPVSNERAAVAGGEGLVRFHEAIRAKRDSLPFDIDGVVYKVNSLALQRELGFRSREPRWAVAHKYPAQEALTTVESIDVQVGRTGAITPVARLVPVFVGGVTVTNATLHNEDEVRRKDVRVGDTVIVRRAGDVIPEVVSVVLDRRPLDDVPGSDLFNPQQQPKYPPFELPKTCPVCGSHVVREEGEAVARCSGGLFCSAQRKEAIRHFAGRRMMDIEGLGERYIDNLVELDYVHGIADLYKLTLEDFLEMKRRADERDGVTPETVSAGKIATKWAENLLEGIQASKTPPLARFLFALGIRHVGESTAKTLADWLGSLAMIRRAPAPLLLALPDVGATVAEAIADFFAEPKNQQALDALLEAGVAPQGEHAPNAKLREKLEPAELYATLGVPKLTATRAKQLAVAAPTLAQLASVEPDQLAGLPADVTASLLEWLASHDHRAQLAKLDALRGELLAAMPAEAAEEGVLDGKTVVLTGTLPNLTRDEAKAMLEAAGAKVSGSVSKKTDYVVAGEDAGSKLAKAEELNVKVLDEAGMLALLKKPAGDQA</sequence>
<dbReference type="FunFam" id="1.10.287.610:FF:000002">
    <property type="entry name" value="DNA ligase"/>
    <property type="match status" value="1"/>
</dbReference>
<dbReference type="FunFam" id="1.10.150.20:FF:000006">
    <property type="entry name" value="DNA ligase"/>
    <property type="match status" value="1"/>
</dbReference>
<feature type="binding site" evidence="15">
    <location>
        <position position="444"/>
    </location>
    <ligand>
        <name>Zn(2+)</name>
        <dbReference type="ChEBI" id="CHEBI:29105"/>
    </ligand>
</feature>
<feature type="domain" description="BRCT" evidence="17">
    <location>
        <begin position="733"/>
        <end position="811"/>
    </location>
</feature>
<dbReference type="AlphaFoldDB" id="A0AAD2F533"/>
<feature type="binding site" evidence="15">
    <location>
        <position position="193"/>
    </location>
    <ligand>
        <name>NAD(+)</name>
        <dbReference type="ChEBI" id="CHEBI:57540"/>
    </ligand>
</feature>
<dbReference type="SUPFAM" id="SSF47781">
    <property type="entry name" value="RuvA domain 2-like"/>
    <property type="match status" value="1"/>
</dbReference>
<dbReference type="Pfam" id="PF00533">
    <property type="entry name" value="BRCT"/>
    <property type="match status" value="1"/>
</dbReference>
<dbReference type="InterPro" id="IPR036420">
    <property type="entry name" value="BRCT_dom_sf"/>
</dbReference>
<dbReference type="GO" id="GO:0006260">
    <property type="term" value="P:DNA replication"/>
    <property type="evidence" value="ECO:0007669"/>
    <property type="project" value="UniProtKB-KW"/>
</dbReference>
<dbReference type="InterPro" id="IPR013840">
    <property type="entry name" value="DNAligase_N"/>
</dbReference>
<dbReference type="GO" id="GO:0003677">
    <property type="term" value="F:DNA binding"/>
    <property type="evidence" value="ECO:0007669"/>
    <property type="project" value="InterPro"/>
</dbReference>
<keyword evidence="6 15" id="KW-0479">Metal-binding</keyword>
<dbReference type="EC" id="6.5.1.2" evidence="2 15"/>
<dbReference type="FunFam" id="2.40.50.140:FF:000012">
    <property type="entry name" value="DNA ligase"/>
    <property type="match status" value="1"/>
</dbReference>
<dbReference type="PROSITE" id="PS01055">
    <property type="entry name" value="DNA_LIGASE_N1"/>
    <property type="match status" value="1"/>
</dbReference>
<dbReference type="InterPro" id="IPR010994">
    <property type="entry name" value="RuvA_2-like"/>
</dbReference>
<dbReference type="EMBL" id="CATZAR010000002">
    <property type="protein sequence ID" value="CAJ0784931.1"/>
    <property type="molecule type" value="Genomic_DNA"/>
</dbReference>
<evidence type="ECO:0000259" key="17">
    <source>
        <dbReference type="PROSITE" id="PS50172"/>
    </source>
</evidence>
<dbReference type="InterPro" id="IPR033136">
    <property type="entry name" value="DNA_ligase_CS"/>
</dbReference>
<evidence type="ECO:0000256" key="15">
    <source>
        <dbReference type="HAMAP-Rule" id="MF_01588"/>
    </source>
</evidence>
<dbReference type="FunFam" id="3.30.470.30:FF:000001">
    <property type="entry name" value="DNA ligase"/>
    <property type="match status" value="1"/>
</dbReference>
<keyword evidence="12 15" id="KW-0464">Manganese</keyword>
<dbReference type="Pfam" id="PF01653">
    <property type="entry name" value="DNA_ligase_aden"/>
    <property type="match status" value="1"/>
</dbReference>
<evidence type="ECO:0000256" key="16">
    <source>
        <dbReference type="RuleBase" id="RU000618"/>
    </source>
</evidence>
<feature type="binding site" evidence="15">
    <location>
        <begin position="45"/>
        <end position="49"/>
    </location>
    <ligand>
        <name>NAD(+)</name>
        <dbReference type="ChEBI" id="CHEBI:57540"/>
    </ligand>
</feature>
<evidence type="ECO:0000256" key="8">
    <source>
        <dbReference type="ARBA" id="ARBA00022833"/>
    </source>
</evidence>
<dbReference type="SMART" id="SM00532">
    <property type="entry name" value="LIGANc"/>
    <property type="match status" value="1"/>
</dbReference>
<dbReference type="Gene3D" id="1.10.150.20">
    <property type="entry name" value="5' to 3' exonuclease, C-terminal subdomain"/>
    <property type="match status" value="2"/>
</dbReference>
<dbReference type="InterPro" id="IPR001679">
    <property type="entry name" value="DNA_ligase"/>
</dbReference>
<dbReference type="InterPro" id="IPR001357">
    <property type="entry name" value="BRCT_dom"/>
</dbReference>
<evidence type="ECO:0000256" key="13">
    <source>
        <dbReference type="ARBA" id="ARBA00034005"/>
    </source>
</evidence>
<dbReference type="Gene3D" id="2.40.50.140">
    <property type="entry name" value="Nucleic acid-binding proteins"/>
    <property type="match status" value="1"/>
</dbReference>
<keyword evidence="7 15" id="KW-0227">DNA damage</keyword>
<dbReference type="Pfam" id="PF03120">
    <property type="entry name" value="OB_DNA_ligase"/>
    <property type="match status" value="1"/>
</dbReference>
<dbReference type="Proteomes" id="UP001189773">
    <property type="component" value="Unassembled WGS sequence"/>
</dbReference>
<dbReference type="PANTHER" id="PTHR23389">
    <property type="entry name" value="CHROMOSOME TRANSMISSION FIDELITY FACTOR 18"/>
    <property type="match status" value="1"/>
</dbReference>
<dbReference type="SUPFAM" id="SSF52113">
    <property type="entry name" value="BRCT domain"/>
    <property type="match status" value="1"/>
</dbReference>
<name>A0AAD2F533_9RALS</name>
<comment type="function">
    <text evidence="1 15">DNA ligase that catalyzes the formation of phosphodiester linkages between 5'-phosphoryl and 3'-hydroxyl groups in double-stranded DNA using NAD as a coenzyme and as the energy source for the reaction. It is essential for DNA replication and repair of damaged DNA.</text>
</comment>
<feature type="active site" description="N6-AMP-lysine intermediate" evidence="15">
    <location>
        <position position="133"/>
    </location>
</feature>
<dbReference type="Proteomes" id="UP001189756">
    <property type="component" value="Unassembled WGS sequence"/>
</dbReference>
<dbReference type="GO" id="GO:0005829">
    <property type="term" value="C:cytosol"/>
    <property type="evidence" value="ECO:0007669"/>
    <property type="project" value="TreeGrafter"/>
</dbReference>
<evidence type="ECO:0000256" key="9">
    <source>
        <dbReference type="ARBA" id="ARBA00022842"/>
    </source>
</evidence>
<comment type="similarity">
    <text evidence="14 15">Belongs to the NAD-dependent DNA ligase family. LigA subfamily.</text>
</comment>
<evidence type="ECO:0000256" key="14">
    <source>
        <dbReference type="ARBA" id="ARBA00060881"/>
    </source>
</evidence>
<keyword evidence="5 15" id="KW-0235">DNA replication</keyword>
<evidence type="ECO:0000256" key="4">
    <source>
        <dbReference type="ARBA" id="ARBA00022598"/>
    </source>
</evidence>
<evidence type="ECO:0000313" key="20">
    <source>
        <dbReference type="Proteomes" id="UP001189756"/>
    </source>
</evidence>
<dbReference type="GO" id="GO:0046872">
    <property type="term" value="F:metal ion binding"/>
    <property type="evidence" value="ECO:0007669"/>
    <property type="project" value="UniProtKB-KW"/>
</dbReference>
<keyword evidence="11 15" id="KW-0234">DNA repair</keyword>
<dbReference type="Gene3D" id="3.30.470.30">
    <property type="entry name" value="DNA ligase/mRNA capping enzyme"/>
    <property type="match status" value="1"/>
</dbReference>
<dbReference type="Pfam" id="PF12826">
    <property type="entry name" value="HHH_2"/>
    <property type="match status" value="1"/>
</dbReference>
<dbReference type="Gene3D" id="3.40.50.10190">
    <property type="entry name" value="BRCT domain"/>
    <property type="match status" value="1"/>
</dbReference>
<evidence type="ECO:0000256" key="11">
    <source>
        <dbReference type="ARBA" id="ARBA00023204"/>
    </source>
</evidence>
<protein>
    <recommendedName>
        <fullName evidence="3 15">DNA ligase</fullName>
        <ecNumber evidence="2 15">6.5.1.2</ecNumber>
    </recommendedName>
    <alternativeName>
        <fullName evidence="15">Polydeoxyribonucleotide synthase [NAD(+)]</fullName>
    </alternativeName>
</protein>
<dbReference type="Gene3D" id="6.20.10.30">
    <property type="match status" value="1"/>
</dbReference>